<keyword evidence="6" id="KW-1185">Reference proteome</keyword>
<dbReference type="InterPro" id="IPR008920">
    <property type="entry name" value="TF_FadR/GntR_C"/>
</dbReference>
<dbReference type="PROSITE" id="PS50949">
    <property type="entry name" value="HTH_GNTR"/>
    <property type="match status" value="1"/>
</dbReference>
<dbReference type="GO" id="GO:0003700">
    <property type="term" value="F:DNA-binding transcription factor activity"/>
    <property type="evidence" value="ECO:0007669"/>
    <property type="project" value="InterPro"/>
</dbReference>
<dbReference type="SMART" id="SM00345">
    <property type="entry name" value="HTH_GNTR"/>
    <property type="match status" value="1"/>
</dbReference>
<keyword evidence="3" id="KW-0804">Transcription</keyword>
<dbReference type="PANTHER" id="PTHR43537">
    <property type="entry name" value="TRANSCRIPTIONAL REGULATOR, GNTR FAMILY"/>
    <property type="match status" value="1"/>
</dbReference>
<dbReference type="SUPFAM" id="SSF48008">
    <property type="entry name" value="GntR ligand-binding domain-like"/>
    <property type="match status" value="1"/>
</dbReference>
<evidence type="ECO:0000313" key="5">
    <source>
        <dbReference type="EMBL" id="MCS0494742.1"/>
    </source>
</evidence>
<reference evidence="5" key="1">
    <citation type="submission" date="2022-08" db="EMBL/GenBank/DDBJ databases">
        <authorList>
            <person name="Li F."/>
        </authorList>
    </citation>
    <scope>NUCLEOTIDE SEQUENCE</scope>
    <source>
        <strain evidence="5">MQZ15Z-1</strain>
    </source>
</reference>
<evidence type="ECO:0000256" key="2">
    <source>
        <dbReference type="ARBA" id="ARBA00023125"/>
    </source>
</evidence>
<evidence type="ECO:0000256" key="1">
    <source>
        <dbReference type="ARBA" id="ARBA00023015"/>
    </source>
</evidence>
<dbReference type="PANTHER" id="PTHR43537:SF41">
    <property type="entry name" value="TRANSCRIPTIONAL REGULATORY PROTEIN"/>
    <property type="match status" value="1"/>
</dbReference>
<dbReference type="Gene3D" id="1.20.120.530">
    <property type="entry name" value="GntR ligand-binding domain-like"/>
    <property type="match status" value="1"/>
</dbReference>
<dbReference type="EMBL" id="JANTHZ010000002">
    <property type="protein sequence ID" value="MCS0494742.1"/>
    <property type="molecule type" value="Genomic_DNA"/>
</dbReference>
<dbReference type="RefSeq" id="WP_258731777.1">
    <property type="nucleotide sequence ID" value="NZ_JANTHZ010000002.1"/>
</dbReference>
<feature type="domain" description="HTH gntR-type" evidence="4">
    <location>
        <begin position="1"/>
        <end position="62"/>
    </location>
</feature>
<dbReference type="AlphaFoldDB" id="A0A9X2P9L9"/>
<dbReference type="CDD" id="cd07377">
    <property type="entry name" value="WHTH_GntR"/>
    <property type="match status" value="1"/>
</dbReference>
<organism evidence="5 6">
    <name type="scientific">Ancylobacter mangrovi</name>
    <dbReference type="NCBI Taxonomy" id="2972472"/>
    <lineage>
        <taxon>Bacteria</taxon>
        <taxon>Pseudomonadati</taxon>
        <taxon>Pseudomonadota</taxon>
        <taxon>Alphaproteobacteria</taxon>
        <taxon>Hyphomicrobiales</taxon>
        <taxon>Xanthobacteraceae</taxon>
        <taxon>Ancylobacter</taxon>
    </lineage>
</organism>
<dbReference type="GO" id="GO:0003677">
    <property type="term" value="F:DNA binding"/>
    <property type="evidence" value="ECO:0007669"/>
    <property type="project" value="UniProtKB-KW"/>
</dbReference>
<keyword evidence="2" id="KW-0238">DNA-binding</keyword>
<gene>
    <name evidence="5" type="ORF">NVS89_06500</name>
</gene>
<dbReference type="Pfam" id="PF00392">
    <property type="entry name" value="GntR"/>
    <property type="match status" value="1"/>
</dbReference>
<accession>A0A9X2P9L9</accession>
<evidence type="ECO:0000313" key="6">
    <source>
        <dbReference type="Proteomes" id="UP001151088"/>
    </source>
</evidence>
<dbReference type="Gene3D" id="1.10.10.10">
    <property type="entry name" value="Winged helix-like DNA-binding domain superfamily/Winged helix DNA-binding domain"/>
    <property type="match status" value="1"/>
</dbReference>
<evidence type="ECO:0000256" key="3">
    <source>
        <dbReference type="ARBA" id="ARBA00023163"/>
    </source>
</evidence>
<dbReference type="InterPro" id="IPR036388">
    <property type="entry name" value="WH-like_DNA-bd_sf"/>
</dbReference>
<keyword evidence="1" id="KW-0805">Transcription regulation</keyword>
<dbReference type="InterPro" id="IPR000524">
    <property type="entry name" value="Tscrpt_reg_HTH_GntR"/>
</dbReference>
<sequence length="201" mass="23048">MLETLRRAISEGELAPGQRLDPASIALQLRCSRMPVRDAIKELEAEGLVVSYPSRGTEVSRLERSDIEQIFGIRLALEKVALERAVFRMGKEDHGALHDLLLRMDEPSDLKSWLALNEAFHSHIAQASGWPRLVTQIERERRNIDRYVRVRVRVDGHEQPQREHWELYQACVERDAARACSILERHLNRTAQLLSDEGVSP</sequence>
<dbReference type="InterPro" id="IPR036390">
    <property type="entry name" value="WH_DNA-bd_sf"/>
</dbReference>
<dbReference type="Proteomes" id="UP001151088">
    <property type="component" value="Unassembled WGS sequence"/>
</dbReference>
<dbReference type="SMART" id="SM00895">
    <property type="entry name" value="FCD"/>
    <property type="match status" value="1"/>
</dbReference>
<protein>
    <submittedName>
        <fullName evidence="5">GntR family transcriptional regulator</fullName>
    </submittedName>
</protein>
<dbReference type="Pfam" id="PF07729">
    <property type="entry name" value="FCD"/>
    <property type="match status" value="1"/>
</dbReference>
<comment type="caution">
    <text evidence="5">The sequence shown here is derived from an EMBL/GenBank/DDBJ whole genome shotgun (WGS) entry which is preliminary data.</text>
</comment>
<dbReference type="SUPFAM" id="SSF46785">
    <property type="entry name" value="Winged helix' DNA-binding domain"/>
    <property type="match status" value="1"/>
</dbReference>
<dbReference type="InterPro" id="IPR011711">
    <property type="entry name" value="GntR_C"/>
</dbReference>
<proteinExistence type="predicted"/>
<name>A0A9X2P9L9_9HYPH</name>
<evidence type="ECO:0000259" key="4">
    <source>
        <dbReference type="PROSITE" id="PS50949"/>
    </source>
</evidence>